<evidence type="ECO:0000313" key="2">
    <source>
        <dbReference type="EMBL" id="SKA47723.1"/>
    </source>
</evidence>
<dbReference type="Proteomes" id="UP000190162">
    <property type="component" value="Unassembled WGS sequence"/>
</dbReference>
<protein>
    <submittedName>
        <fullName evidence="2">Uncharacterized protein</fullName>
    </submittedName>
</protein>
<keyword evidence="3" id="KW-1185">Reference proteome</keyword>
<organism evidence="2 3">
    <name type="scientific">Enterovibrio nigricans DSM 22720</name>
    <dbReference type="NCBI Taxonomy" id="1121868"/>
    <lineage>
        <taxon>Bacteria</taxon>
        <taxon>Pseudomonadati</taxon>
        <taxon>Pseudomonadota</taxon>
        <taxon>Gammaproteobacteria</taxon>
        <taxon>Vibrionales</taxon>
        <taxon>Vibrionaceae</taxon>
        <taxon>Enterovibrio</taxon>
    </lineage>
</organism>
<dbReference type="AlphaFoldDB" id="A0A1T4U4W6"/>
<accession>A0A1T4U4W6</accession>
<evidence type="ECO:0000256" key="1">
    <source>
        <dbReference type="SAM" id="SignalP"/>
    </source>
</evidence>
<evidence type="ECO:0000313" key="3">
    <source>
        <dbReference type="Proteomes" id="UP000190162"/>
    </source>
</evidence>
<sequence>MNKKLCITALALFSSSVFAEAVSVEMIDLSSGQSAGTVMIHSSDYGTVFTPTLQGYLLVCMASICTKMAHATVLPKVEIPY</sequence>
<feature type="signal peptide" evidence="1">
    <location>
        <begin position="1"/>
        <end position="19"/>
    </location>
</feature>
<keyword evidence="1" id="KW-0732">Signal</keyword>
<proteinExistence type="predicted"/>
<name>A0A1T4U4W6_9GAMM</name>
<gene>
    <name evidence="2" type="ORF">SAMN02745132_00748</name>
</gene>
<dbReference type="EMBL" id="FUXU01000006">
    <property type="protein sequence ID" value="SKA47723.1"/>
    <property type="molecule type" value="Genomic_DNA"/>
</dbReference>
<feature type="chain" id="PRO_5010588744" evidence="1">
    <location>
        <begin position="20"/>
        <end position="81"/>
    </location>
</feature>
<reference evidence="3" key="1">
    <citation type="submission" date="2017-02" db="EMBL/GenBank/DDBJ databases">
        <authorList>
            <person name="Varghese N."/>
            <person name="Submissions S."/>
        </authorList>
    </citation>
    <scope>NUCLEOTIDE SEQUENCE [LARGE SCALE GENOMIC DNA]</scope>
    <source>
        <strain evidence="3">DSM 22720</strain>
    </source>
</reference>